<dbReference type="AlphaFoldDB" id="A0AA46SB36"/>
<evidence type="ECO:0000313" key="4">
    <source>
        <dbReference type="EMBL" id="UYF95343.1"/>
    </source>
</evidence>
<dbReference type="InterPro" id="IPR001647">
    <property type="entry name" value="HTH_TetR"/>
</dbReference>
<evidence type="ECO:0000259" key="3">
    <source>
        <dbReference type="PROSITE" id="PS50977"/>
    </source>
</evidence>
<dbReference type="Pfam" id="PF17940">
    <property type="entry name" value="TetR_C_31"/>
    <property type="match status" value="1"/>
</dbReference>
<reference evidence="4" key="1">
    <citation type="submission" date="2022-09" db="EMBL/GenBank/DDBJ databases">
        <title>The genome sequence of Rhodococcus aetherivorans N1.</title>
        <authorList>
            <person name="Jiang W."/>
        </authorList>
    </citation>
    <scope>NUCLEOTIDE SEQUENCE</scope>
    <source>
        <strain evidence="4">N1</strain>
    </source>
</reference>
<name>A0AA46SB36_9NOCA</name>
<dbReference type="InterPro" id="IPR009057">
    <property type="entry name" value="Homeodomain-like_sf"/>
</dbReference>
<feature type="domain" description="HTH tetR-type" evidence="3">
    <location>
        <begin position="17"/>
        <end position="77"/>
    </location>
</feature>
<dbReference type="GeneID" id="83619984"/>
<gene>
    <name evidence="4" type="ORF">OCS65_06165</name>
</gene>
<protein>
    <submittedName>
        <fullName evidence="4">TetR/AcrR family transcriptional regulator</fullName>
    </submittedName>
</protein>
<dbReference type="GO" id="GO:0003677">
    <property type="term" value="F:DNA binding"/>
    <property type="evidence" value="ECO:0007669"/>
    <property type="project" value="UniProtKB-UniRule"/>
</dbReference>
<dbReference type="Gene3D" id="1.10.357.10">
    <property type="entry name" value="Tetracycline Repressor, domain 2"/>
    <property type="match status" value="1"/>
</dbReference>
<dbReference type="InterPro" id="IPR041583">
    <property type="entry name" value="TetR_C_31"/>
</dbReference>
<feature type="DNA-binding region" description="H-T-H motif" evidence="2">
    <location>
        <begin position="40"/>
        <end position="59"/>
    </location>
</feature>
<organism evidence="4 5">
    <name type="scientific">Rhodococcus aetherivorans</name>
    <dbReference type="NCBI Taxonomy" id="191292"/>
    <lineage>
        <taxon>Bacteria</taxon>
        <taxon>Bacillati</taxon>
        <taxon>Actinomycetota</taxon>
        <taxon>Actinomycetes</taxon>
        <taxon>Mycobacteriales</taxon>
        <taxon>Nocardiaceae</taxon>
        <taxon>Rhodococcus</taxon>
    </lineage>
</organism>
<dbReference type="PROSITE" id="PS50977">
    <property type="entry name" value="HTH_TETR_2"/>
    <property type="match status" value="1"/>
</dbReference>
<dbReference type="EMBL" id="CP106982">
    <property type="protein sequence ID" value="UYF95343.1"/>
    <property type="molecule type" value="Genomic_DNA"/>
</dbReference>
<dbReference type="Proteomes" id="UP001163947">
    <property type="component" value="Chromosome"/>
</dbReference>
<evidence type="ECO:0000256" key="2">
    <source>
        <dbReference type="PROSITE-ProRule" id="PRU00335"/>
    </source>
</evidence>
<sequence>MKQVEYKLAGMGRHKDVERRRALLEGCCAYAEEQGLFGLTLRPLADRLETSTRNLLHHFGSRENLIVEIVDRTLVTHLTASRDLLLRIRDLSADESSPSATAAHVTAVISQGLEMAWAEAHTPDGRRRTAMFLEIYAAATRDPELQQTFLVPVVTEWVDPMAAAIEAAGASPGAARSVASRILAAHRGLLLEDLALGCNVATDAAHRDAVLAVRTEISRATSSGGEGVHDPAE</sequence>
<evidence type="ECO:0000313" key="5">
    <source>
        <dbReference type="Proteomes" id="UP001163947"/>
    </source>
</evidence>
<keyword evidence="1 2" id="KW-0238">DNA-binding</keyword>
<accession>A0AA46SB36</accession>
<dbReference type="RefSeq" id="WP_232334153.1">
    <property type="nucleotide sequence ID" value="NZ_CP106982.1"/>
</dbReference>
<dbReference type="SUPFAM" id="SSF46689">
    <property type="entry name" value="Homeodomain-like"/>
    <property type="match status" value="1"/>
</dbReference>
<evidence type="ECO:0000256" key="1">
    <source>
        <dbReference type="ARBA" id="ARBA00023125"/>
    </source>
</evidence>
<proteinExistence type="predicted"/>